<keyword evidence="4" id="KW-1185">Reference proteome</keyword>
<evidence type="ECO:0000259" key="2">
    <source>
        <dbReference type="Pfam" id="PF12090"/>
    </source>
</evidence>
<reference evidence="3 4" key="1">
    <citation type="journal article" date="2018" name="Mol. Plant">
        <title>The genome of Artemisia annua provides insight into the evolution of Asteraceae family and artemisinin biosynthesis.</title>
        <authorList>
            <person name="Shen Q."/>
            <person name="Zhang L."/>
            <person name="Liao Z."/>
            <person name="Wang S."/>
            <person name="Yan T."/>
            <person name="Shi P."/>
            <person name="Liu M."/>
            <person name="Fu X."/>
            <person name="Pan Q."/>
            <person name="Wang Y."/>
            <person name="Lv Z."/>
            <person name="Lu X."/>
            <person name="Zhang F."/>
            <person name="Jiang W."/>
            <person name="Ma Y."/>
            <person name="Chen M."/>
            <person name="Hao X."/>
            <person name="Li L."/>
            <person name="Tang Y."/>
            <person name="Lv G."/>
            <person name="Zhou Y."/>
            <person name="Sun X."/>
            <person name="Brodelius P.E."/>
            <person name="Rose J.K.C."/>
            <person name="Tang K."/>
        </authorList>
    </citation>
    <scope>NUCLEOTIDE SEQUENCE [LARGE SCALE GENOMIC DNA]</scope>
    <source>
        <strain evidence="4">cv. Huhao1</strain>
        <tissue evidence="3">Leaf</tissue>
    </source>
</reference>
<protein>
    <recommendedName>
        <fullName evidence="2">Spt20-like SEP domain-containing protein</fullName>
    </recommendedName>
</protein>
<feature type="region of interest" description="Disordered" evidence="1">
    <location>
        <begin position="147"/>
        <end position="172"/>
    </location>
</feature>
<dbReference type="GO" id="GO:0000124">
    <property type="term" value="C:SAGA complex"/>
    <property type="evidence" value="ECO:0007669"/>
    <property type="project" value="InterPro"/>
</dbReference>
<name>A0A2U1PXW2_ARTAN</name>
<dbReference type="OrthoDB" id="1932706at2759"/>
<dbReference type="STRING" id="35608.A0A2U1PXW2"/>
<dbReference type="EMBL" id="PKPP01000618">
    <property type="protein sequence ID" value="PWA90575.1"/>
    <property type="molecule type" value="Genomic_DNA"/>
</dbReference>
<dbReference type="PANTHER" id="PTHR13526">
    <property type="entry name" value="TRANSCRIPTION FACTOR SPT20 HOMOLOG"/>
    <property type="match status" value="1"/>
</dbReference>
<dbReference type="InterPro" id="IPR046468">
    <property type="entry name" value="Spt20-like_SEP"/>
</dbReference>
<sequence>MYDDGFTFEKYTNEFCNDVPMNLNPYDLHTEPILTDIEYGCISTWIPLDDMQCKYVNGTILCEVRDYRVFIEFPVINQVPLKMTLASLVKDMSNMSEQISYEDRLIKLIDWVIISKKRRIDTSHNLNPLKSFQNIDTETQRALSITAGHPAESNVATNSAPPDARRDTGRGRRKQIRRILGEVENDGYFIISYFVEDDAIPVFPTTSDVTSTPQFNVDDIDFIAPFDYKDPFT</sequence>
<dbReference type="GO" id="GO:0006357">
    <property type="term" value="P:regulation of transcription by RNA polymerase II"/>
    <property type="evidence" value="ECO:0007669"/>
    <property type="project" value="TreeGrafter"/>
</dbReference>
<dbReference type="InterPro" id="IPR021950">
    <property type="entry name" value="Spt20"/>
</dbReference>
<proteinExistence type="predicted"/>
<accession>A0A2U1PXW2</accession>
<dbReference type="Proteomes" id="UP000245207">
    <property type="component" value="Unassembled WGS sequence"/>
</dbReference>
<dbReference type="GO" id="GO:0003712">
    <property type="term" value="F:transcription coregulator activity"/>
    <property type="evidence" value="ECO:0007669"/>
    <property type="project" value="InterPro"/>
</dbReference>
<dbReference type="PANTHER" id="PTHR13526:SF23">
    <property type="entry name" value="PROTEIN PHYTOCHROME-DEPENDENT LATE-FLOWERING-LIKE"/>
    <property type="match status" value="1"/>
</dbReference>
<evidence type="ECO:0000256" key="1">
    <source>
        <dbReference type="SAM" id="MobiDB-lite"/>
    </source>
</evidence>
<organism evidence="3 4">
    <name type="scientific">Artemisia annua</name>
    <name type="common">Sweet wormwood</name>
    <dbReference type="NCBI Taxonomy" id="35608"/>
    <lineage>
        <taxon>Eukaryota</taxon>
        <taxon>Viridiplantae</taxon>
        <taxon>Streptophyta</taxon>
        <taxon>Embryophyta</taxon>
        <taxon>Tracheophyta</taxon>
        <taxon>Spermatophyta</taxon>
        <taxon>Magnoliopsida</taxon>
        <taxon>eudicotyledons</taxon>
        <taxon>Gunneridae</taxon>
        <taxon>Pentapetalae</taxon>
        <taxon>asterids</taxon>
        <taxon>campanulids</taxon>
        <taxon>Asterales</taxon>
        <taxon>Asteraceae</taxon>
        <taxon>Asteroideae</taxon>
        <taxon>Anthemideae</taxon>
        <taxon>Artemisiinae</taxon>
        <taxon>Artemisia</taxon>
    </lineage>
</organism>
<evidence type="ECO:0000313" key="4">
    <source>
        <dbReference type="Proteomes" id="UP000245207"/>
    </source>
</evidence>
<dbReference type="AlphaFoldDB" id="A0A2U1PXW2"/>
<comment type="caution">
    <text evidence="3">The sequence shown here is derived from an EMBL/GenBank/DDBJ whole genome shotgun (WGS) entry which is preliminary data.</text>
</comment>
<feature type="domain" description="Spt20-like SEP" evidence="2">
    <location>
        <begin position="2"/>
        <end position="100"/>
    </location>
</feature>
<gene>
    <name evidence="3" type="ORF">CTI12_AA099730</name>
</gene>
<evidence type="ECO:0000313" key="3">
    <source>
        <dbReference type="EMBL" id="PWA90575.1"/>
    </source>
</evidence>
<dbReference type="Pfam" id="PF12090">
    <property type="entry name" value="Spt20_SEP"/>
    <property type="match status" value="1"/>
</dbReference>